<keyword evidence="2" id="KW-1185">Reference proteome</keyword>
<dbReference type="Proteomes" id="UP000017836">
    <property type="component" value="Unassembled WGS sequence"/>
</dbReference>
<dbReference type="Gramene" id="ERN15781">
    <property type="protein sequence ID" value="ERN15781"/>
    <property type="gene ID" value="AMTR_s00039p00110420"/>
</dbReference>
<dbReference type="Pfam" id="PF07797">
    <property type="entry name" value="DUF1639"/>
    <property type="match status" value="1"/>
</dbReference>
<organism evidence="1 2">
    <name type="scientific">Amborella trichopoda</name>
    <dbReference type="NCBI Taxonomy" id="13333"/>
    <lineage>
        <taxon>Eukaryota</taxon>
        <taxon>Viridiplantae</taxon>
        <taxon>Streptophyta</taxon>
        <taxon>Embryophyta</taxon>
        <taxon>Tracheophyta</taxon>
        <taxon>Spermatophyta</taxon>
        <taxon>Magnoliopsida</taxon>
        <taxon>Amborellales</taxon>
        <taxon>Amborellaceae</taxon>
        <taxon>Amborella</taxon>
    </lineage>
</organism>
<gene>
    <name evidence="1" type="ORF">AMTR_s00039p00110420</name>
</gene>
<dbReference type="AlphaFoldDB" id="U5CRD8"/>
<protein>
    <submittedName>
        <fullName evidence="1">Uncharacterized protein</fullName>
    </submittedName>
</protein>
<dbReference type="InterPro" id="IPR012438">
    <property type="entry name" value="DUF1639"/>
</dbReference>
<evidence type="ECO:0000313" key="1">
    <source>
        <dbReference type="EMBL" id="ERN15781.1"/>
    </source>
</evidence>
<name>U5CRD8_AMBTC</name>
<accession>U5CRD8</accession>
<dbReference type="EMBL" id="KI392495">
    <property type="protein sequence ID" value="ERN15781.1"/>
    <property type="molecule type" value="Genomic_DNA"/>
</dbReference>
<sequence length="125" mass="14639">MGQNSRISVSDRPLPWEREKYPRTVRIQPKITCITNLVEPDDKVPGNLIKKARKDVKSESFQWSQRLRSSDKDRKLKTIGFWPKIEIQLSKKEIQDDLLAMGAKLPLRPKKRPTAVKKYIKVSIW</sequence>
<reference evidence="2" key="1">
    <citation type="journal article" date="2013" name="Science">
        <title>The Amborella genome and the evolution of flowering plants.</title>
        <authorList>
            <consortium name="Amborella Genome Project"/>
        </authorList>
    </citation>
    <scope>NUCLEOTIDE SEQUENCE [LARGE SCALE GENOMIC DNA]</scope>
</reference>
<evidence type="ECO:0000313" key="2">
    <source>
        <dbReference type="Proteomes" id="UP000017836"/>
    </source>
</evidence>
<proteinExistence type="predicted"/>
<dbReference type="HOGENOM" id="CLU_1995694_0_0_1"/>